<organism evidence="2 3">
    <name type="scientific">Flavobacterium johnsoniae</name>
    <name type="common">Cytophaga johnsonae</name>
    <dbReference type="NCBI Taxonomy" id="986"/>
    <lineage>
        <taxon>Bacteria</taxon>
        <taxon>Pseudomonadati</taxon>
        <taxon>Bacteroidota</taxon>
        <taxon>Flavobacteriia</taxon>
        <taxon>Flavobacteriales</taxon>
        <taxon>Flavobacteriaceae</taxon>
        <taxon>Flavobacterium</taxon>
    </lineage>
</organism>
<dbReference type="RefSeq" id="WP_073411277.1">
    <property type="nucleotide sequence ID" value="NZ_FQWH01000016.1"/>
</dbReference>
<keyword evidence="1" id="KW-0175">Coiled coil</keyword>
<proteinExistence type="predicted"/>
<feature type="coiled-coil region" evidence="1">
    <location>
        <begin position="235"/>
        <end position="262"/>
    </location>
</feature>
<reference evidence="2 3" key="1">
    <citation type="submission" date="2016-11" db="EMBL/GenBank/DDBJ databases">
        <authorList>
            <person name="Jaros S."/>
            <person name="Januszkiewicz K."/>
            <person name="Wedrychowicz H."/>
        </authorList>
    </citation>
    <scope>NUCLEOTIDE SEQUENCE [LARGE SCALE GENOMIC DNA]</scope>
    <source>
        <strain evidence="2 3">DSM 6792</strain>
    </source>
</reference>
<protein>
    <submittedName>
        <fullName evidence="2">Uncharacterized protein</fullName>
    </submittedName>
</protein>
<evidence type="ECO:0000256" key="1">
    <source>
        <dbReference type="SAM" id="Coils"/>
    </source>
</evidence>
<name>A0A1M5V683_FLAJO</name>
<dbReference type="AlphaFoldDB" id="A0A1M5V683"/>
<evidence type="ECO:0000313" key="3">
    <source>
        <dbReference type="Proteomes" id="UP000184112"/>
    </source>
</evidence>
<sequence>MNGKSMLLVVCLFYISYLQSQVLGQDKAGFSSIVQPSSTFNLDLSDKVATLNYYEEARLRDFKQDKSQSNEECNLRSTTENEYITKLRTAWDLQDKAYRKLGLLYGGELKGSSSDGVSLLVKDEQVMTGSSISLLAGLRWYKRVYNFKDLGRYAKATYWKNTLGSADEKALIADIEKEVQKLADAQIITASKKDELLLFRSVKSREDKLESINSKIKSVLDEQGFITSFNDKTKLGALVMNLEKLIDDISNYEEDEKKYEALKKLARSSSNDVEINKMLDKMNENLKSFQTAIDAEDIKALKLSLEASNTKWSTNKEKLDKAREAASYNVYKFNTRAGSYSSEALIASYRKYKEFLEDKSKIASEEETENLRLNTYSIQRNLLYIRAGFTNNAFKYDLTNDSTSIDDRFVDKNIQGYRLELGYTRQFKRYNFLGFNFSLGRTSNVEQLTTTTYKFEKTDTTVVPNIKTATEMKALSGVFDTFIKYGLSFDYGYLIPFHKRNLPEDQIKSNKLLLNVNPFVRHNFYSKTETLKPNTSAGLGLYSFNKENGSIAGGLFIQADDIFNVNREEAVNFTKQISVGVIFKVAIKSFNPAAK</sequence>
<gene>
    <name evidence="2" type="ORF">SAMN05444388_1164</name>
</gene>
<accession>A0A1M5V683</accession>
<dbReference type="Proteomes" id="UP000184112">
    <property type="component" value="Unassembled WGS sequence"/>
</dbReference>
<evidence type="ECO:0000313" key="2">
    <source>
        <dbReference type="EMBL" id="SHH70711.1"/>
    </source>
</evidence>
<dbReference type="EMBL" id="FQWH01000016">
    <property type="protein sequence ID" value="SHH70711.1"/>
    <property type="molecule type" value="Genomic_DNA"/>
</dbReference>